<sequence length="661" mass="71105">MRRTVLAALLCAVVGGTSAGTGGVDLEKYLKAESFSNVKLSPGGDYVAGTVPLDDSTALVILRTSDRKPAGVFRPQDKNHANTFEWVSNGRLLVGLAEKLGVLDTPQPTGELYGVNVDGKGGELLVGYRVQGRGLGTRIQPKKVEDVAAFLTDELAGDDRNVLIAVWPFAEDPYTRVERLDVVSGRRVRVSGSPVQRADFTTDHQGEVRFAHGAASDNVNKLYYRAGTNAQWSLVNDESLSHRIETAIGFSEDGALAYLQVEQPTGPDAIVSWNPQTGQRREVLRDGVVDPYAIIFRPGTRVPVGALFAGDAPRTRFFDEKGADSRQYRSLEAAFGGPVFITSSTRDGGKVVVQTWSGSNPGDFYLFDTRAKAAEHLLSRSEWIDPKLAATVRSFSLKARDGLPLHGFLTLPPGSEGRNLPLVVLPHGGPFGVFDEGSYSNEPQMLAAAGYGVLQVNFRGSANYGRAFTQAGAKQWGAAMQDDVTDATRWAIAEGIADSNRICIYGASYGAYAAMMGPIREPGLYQCAAGYVGVYDLPLMFSGEAQLSDSAMAWQREWVGDPKTLGTRSPVNLAAQLKVPVFLAAGGEDTRAPIKHTERMEAALKAAGSPVESLYYRTEGHGFHRPEHQREYYSRLLAFLSRSLGGSTASTSASAGADKAP</sequence>
<dbReference type="InterPro" id="IPR029058">
    <property type="entry name" value="AB_hydrolase_fold"/>
</dbReference>
<dbReference type="SUPFAM" id="SSF82171">
    <property type="entry name" value="DPP6 N-terminal domain-like"/>
    <property type="match status" value="1"/>
</dbReference>
<keyword evidence="1" id="KW-0378">Hydrolase</keyword>
<reference evidence="5" key="1">
    <citation type="submission" date="2016-10" db="EMBL/GenBank/DDBJ databases">
        <authorList>
            <person name="Varghese N."/>
        </authorList>
    </citation>
    <scope>NUCLEOTIDE SEQUENCE [LARGE SCALE GENOMIC DNA]</scope>
    <source>
        <strain evidence="5">92MFCol6.1</strain>
    </source>
</reference>
<gene>
    <name evidence="4" type="ORF">SAMN04488690_2018</name>
</gene>
<dbReference type="GO" id="GO:0004177">
    <property type="term" value="F:aminopeptidase activity"/>
    <property type="evidence" value="ECO:0007669"/>
    <property type="project" value="UniProtKB-KW"/>
</dbReference>
<evidence type="ECO:0000313" key="5">
    <source>
        <dbReference type="Proteomes" id="UP000191133"/>
    </source>
</evidence>
<organism evidence="4 5">
    <name type="scientific">Stenotrophomonas indicatrix</name>
    <dbReference type="NCBI Taxonomy" id="2045451"/>
    <lineage>
        <taxon>Bacteria</taxon>
        <taxon>Pseudomonadati</taxon>
        <taxon>Pseudomonadota</taxon>
        <taxon>Gammaproteobacteria</taxon>
        <taxon>Lysobacterales</taxon>
        <taxon>Lysobacteraceae</taxon>
        <taxon>Stenotrophomonas</taxon>
    </lineage>
</organism>
<keyword evidence="4" id="KW-0645">Protease</keyword>
<dbReference type="PANTHER" id="PTHR42776:SF27">
    <property type="entry name" value="DIPEPTIDYL PEPTIDASE FAMILY MEMBER 6"/>
    <property type="match status" value="1"/>
</dbReference>
<evidence type="ECO:0000313" key="4">
    <source>
        <dbReference type="EMBL" id="SLM24297.1"/>
    </source>
</evidence>
<dbReference type="Proteomes" id="UP000191133">
    <property type="component" value="Unassembled WGS sequence"/>
</dbReference>
<proteinExistence type="predicted"/>
<evidence type="ECO:0000256" key="2">
    <source>
        <dbReference type="SAM" id="SignalP"/>
    </source>
</evidence>
<dbReference type="SUPFAM" id="SSF53474">
    <property type="entry name" value="alpha/beta-Hydrolases"/>
    <property type="match status" value="1"/>
</dbReference>
<dbReference type="EMBL" id="FWEU01000002">
    <property type="protein sequence ID" value="SLM24297.1"/>
    <property type="molecule type" value="Genomic_DNA"/>
</dbReference>
<evidence type="ECO:0000259" key="3">
    <source>
        <dbReference type="Pfam" id="PF00326"/>
    </source>
</evidence>
<feature type="signal peptide" evidence="2">
    <location>
        <begin position="1"/>
        <end position="19"/>
    </location>
</feature>
<evidence type="ECO:0000256" key="1">
    <source>
        <dbReference type="ARBA" id="ARBA00022801"/>
    </source>
</evidence>
<dbReference type="Gene3D" id="3.40.50.1820">
    <property type="entry name" value="alpha/beta hydrolase"/>
    <property type="match status" value="1"/>
</dbReference>
<dbReference type="GO" id="GO:0006508">
    <property type="term" value="P:proteolysis"/>
    <property type="evidence" value="ECO:0007669"/>
    <property type="project" value="InterPro"/>
</dbReference>
<dbReference type="PANTHER" id="PTHR42776">
    <property type="entry name" value="SERINE PEPTIDASE S9 FAMILY MEMBER"/>
    <property type="match status" value="1"/>
</dbReference>
<feature type="domain" description="Peptidase S9 prolyl oligopeptidase catalytic" evidence="3">
    <location>
        <begin position="438"/>
        <end position="646"/>
    </location>
</feature>
<keyword evidence="2" id="KW-0732">Signal</keyword>
<keyword evidence="4" id="KW-0031">Aminopeptidase</keyword>
<name>A0A1W1GY72_9GAMM</name>
<dbReference type="GO" id="GO:0004252">
    <property type="term" value="F:serine-type endopeptidase activity"/>
    <property type="evidence" value="ECO:0007669"/>
    <property type="project" value="TreeGrafter"/>
</dbReference>
<accession>A0A1W1GY72</accession>
<dbReference type="RefSeq" id="WP_080149425.1">
    <property type="nucleotide sequence ID" value="NZ_FWEU01000002.1"/>
</dbReference>
<dbReference type="InterPro" id="IPR001375">
    <property type="entry name" value="Peptidase_S9_cat"/>
</dbReference>
<dbReference type="Pfam" id="PF00326">
    <property type="entry name" value="Peptidase_S9"/>
    <property type="match status" value="1"/>
</dbReference>
<dbReference type="AlphaFoldDB" id="A0A1W1GY72"/>
<feature type="chain" id="PRO_5012370777" evidence="2">
    <location>
        <begin position="20"/>
        <end position="661"/>
    </location>
</feature>
<protein>
    <submittedName>
        <fullName evidence="4">Dipeptidyl aminopeptidase/acylaminoacyl peptidase</fullName>
    </submittedName>
</protein>